<name>B8LSW8_TALSN</name>
<dbReference type="InParanoid" id="B8LSW8"/>
<dbReference type="EMBL" id="EQ962652">
    <property type="protein sequence ID" value="EED22964.1"/>
    <property type="molecule type" value="Genomic_DNA"/>
</dbReference>
<dbReference type="HOGENOM" id="CLU_061619_0_0_1"/>
<proteinExistence type="predicted"/>
<dbReference type="InterPro" id="IPR024624">
    <property type="entry name" value="Pyridox_Oxase_Alr4036_FMN-bd"/>
</dbReference>
<dbReference type="Gene3D" id="2.30.110.10">
    <property type="entry name" value="Electron Transport, Fmn-binding Protein, Chain A"/>
    <property type="match status" value="1"/>
</dbReference>
<dbReference type="PhylomeDB" id="B8LSW8"/>
<dbReference type="Proteomes" id="UP000001745">
    <property type="component" value="Unassembled WGS sequence"/>
</dbReference>
<feature type="domain" description="Pyridoxamine 5'-phosphate oxidase Alr4036 family FMN-binding" evidence="2">
    <location>
        <begin position="49"/>
        <end position="166"/>
    </location>
</feature>
<dbReference type="RefSeq" id="XP_002340351.1">
    <property type="nucleotide sequence ID" value="XM_002340310.1"/>
</dbReference>
<dbReference type="AlphaFoldDB" id="B8LSW8"/>
<feature type="region of interest" description="Disordered" evidence="1">
    <location>
        <begin position="170"/>
        <end position="198"/>
    </location>
</feature>
<dbReference type="STRING" id="441959.B8LSW8"/>
<dbReference type="PANTHER" id="PTHR28243:SF1">
    <property type="entry name" value="PYRIDOXAMINE 5'-PHOSPHATE OXIDASE ALR4036 FAMILY FMN-BINDING DOMAIN-CONTAINING PROTEIN"/>
    <property type="match status" value="1"/>
</dbReference>
<dbReference type="GeneID" id="8106611"/>
<evidence type="ECO:0000313" key="3">
    <source>
        <dbReference type="EMBL" id="EED22964.1"/>
    </source>
</evidence>
<feature type="compositionally biased region" description="Basic and acidic residues" evidence="1">
    <location>
        <begin position="173"/>
        <end position="191"/>
    </location>
</feature>
<dbReference type="Pfam" id="PF12766">
    <property type="entry name" value="Pyridox_oxase_2"/>
    <property type="match status" value="1"/>
</dbReference>
<gene>
    <name evidence="3" type="ORF">TSTA_064330</name>
</gene>
<dbReference type="VEuPathDB" id="FungiDB:TSTA_064330"/>
<dbReference type="OrthoDB" id="5394411at2759"/>
<protein>
    <recommendedName>
        <fullName evidence="2">Pyridoxamine 5'-phosphate oxidase Alr4036 family FMN-binding domain-containing protein</fullName>
    </recommendedName>
</protein>
<feature type="region of interest" description="Disordered" evidence="1">
    <location>
        <begin position="216"/>
        <end position="242"/>
    </location>
</feature>
<sequence>MNRIINQAERKSKLALAATKYRSRRLQHHISHLSTHTGTMAATSSIPPAPWRSLFLEHISKLDDPYMSVSTVAFDPKTGIPLPRVRTCGFRGFFGELKLHHSAEKQLKDEGGLNPSIYESDMIAFTTDVRMEKVEQIKETGGAIEVLFWVKEVMGQWRLRGQAFVIGDSESEASEKAARSEVEKGLRKKSDNTGGSGEWSWEKEVTAYFANHSPLMRGSFKGPHPGTPHSQKPDDPNLSLGQKVKDLHDPVARRHFRVVVIRVEEVDRLDLNDPEKALRWKTTLDHTGHQRWEELELWP</sequence>
<keyword evidence="4" id="KW-1185">Reference proteome</keyword>
<dbReference type="eggNOG" id="ENOG502S3WP">
    <property type="taxonomic scope" value="Eukaryota"/>
</dbReference>
<accession>B8LSW8</accession>
<organism evidence="3 4">
    <name type="scientific">Talaromyces stipitatus (strain ATCC 10500 / CBS 375.48 / QM 6759 / NRRL 1006)</name>
    <name type="common">Penicillium stipitatum</name>
    <dbReference type="NCBI Taxonomy" id="441959"/>
    <lineage>
        <taxon>Eukaryota</taxon>
        <taxon>Fungi</taxon>
        <taxon>Dikarya</taxon>
        <taxon>Ascomycota</taxon>
        <taxon>Pezizomycotina</taxon>
        <taxon>Eurotiomycetes</taxon>
        <taxon>Eurotiomycetidae</taxon>
        <taxon>Eurotiales</taxon>
        <taxon>Trichocomaceae</taxon>
        <taxon>Talaromyces</taxon>
        <taxon>Talaromyces sect. Talaromyces</taxon>
    </lineage>
</organism>
<dbReference type="OMA" id="DCPTFTT"/>
<dbReference type="InterPro" id="IPR012349">
    <property type="entry name" value="Split_barrel_FMN-bd"/>
</dbReference>
<dbReference type="PANTHER" id="PTHR28243">
    <property type="entry name" value="AGL049CP"/>
    <property type="match status" value="1"/>
</dbReference>
<evidence type="ECO:0000256" key="1">
    <source>
        <dbReference type="SAM" id="MobiDB-lite"/>
    </source>
</evidence>
<dbReference type="SUPFAM" id="SSF50475">
    <property type="entry name" value="FMN-binding split barrel"/>
    <property type="match status" value="1"/>
</dbReference>
<evidence type="ECO:0000259" key="2">
    <source>
        <dbReference type="Pfam" id="PF12766"/>
    </source>
</evidence>
<evidence type="ECO:0000313" key="4">
    <source>
        <dbReference type="Proteomes" id="UP000001745"/>
    </source>
</evidence>
<reference evidence="4" key="1">
    <citation type="journal article" date="2015" name="Genome Announc.">
        <title>Genome sequence of the AIDS-associated pathogen Penicillium marneffei (ATCC18224) and its near taxonomic relative Talaromyces stipitatus (ATCC10500).</title>
        <authorList>
            <person name="Nierman W.C."/>
            <person name="Fedorova-Abrams N.D."/>
            <person name="Andrianopoulos A."/>
        </authorList>
    </citation>
    <scope>NUCLEOTIDE SEQUENCE [LARGE SCALE GENOMIC DNA]</scope>
    <source>
        <strain evidence="4">ATCC 10500 / CBS 375.48 / QM 6759 / NRRL 1006</strain>
    </source>
</reference>
<dbReference type="GO" id="GO:0010181">
    <property type="term" value="F:FMN binding"/>
    <property type="evidence" value="ECO:0007669"/>
    <property type="project" value="InterPro"/>
</dbReference>